<reference evidence="3 4" key="1">
    <citation type="submission" date="2023-12" db="EMBL/GenBank/DDBJ databases">
        <title>A high-quality genome assembly for Dillenia turbinata (Dilleniales).</title>
        <authorList>
            <person name="Chanderbali A."/>
        </authorList>
    </citation>
    <scope>NUCLEOTIDE SEQUENCE [LARGE SCALE GENOMIC DNA]</scope>
    <source>
        <strain evidence="3">LSX21</strain>
        <tissue evidence="3">Leaf</tissue>
    </source>
</reference>
<feature type="compositionally biased region" description="Basic residues" evidence="2">
    <location>
        <begin position="250"/>
        <end position="259"/>
    </location>
</feature>
<comment type="caution">
    <text evidence="3">The sequence shown here is derived from an EMBL/GenBank/DDBJ whole genome shotgun (WGS) entry which is preliminary data.</text>
</comment>
<evidence type="ECO:0000256" key="1">
    <source>
        <dbReference type="PROSITE-ProRule" id="PRU00103"/>
    </source>
</evidence>
<feature type="compositionally biased region" description="Polar residues" evidence="2">
    <location>
        <begin position="201"/>
        <end position="214"/>
    </location>
</feature>
<protein>
    <submittedName>
        <fullName evidence="3">Uncharacterized protein</fullName>
    </submittedName>
</protein>
<sequence length="298" mass="32919">MFQCIEDDPTCYNLDDSHGVSPGRTKYFFLGLELLDTVSTALGGYVVMVSCLEHVTSIILAVFQDPHPRVRWAAIDSVIRLVQDIGAEFLAGYCTGFLPALAGVLEDFDNPRRIMIVTPFKCHYRSLRWHLWIMARMMEGGGDGSVMVGTTGTISALMAIELESMHCVKHKTPASTSMKTSPKPTIPVSVSCGMSGKWVQPKTSPSSRASTSRNIDGDSHKGLRHKQIRLHSMQQSAHHGSDDISFYKSSNRKNNPRKKGPYVVEVVDIKCGTPDISWGTPISNRLKKLSFSKLTDTT</sequence>
<evidence type="ECO:0000313" key="4">
    <source>
        <dbReference type="Proteomes" id="UP001370490"/>
    </source>
</evidence>
<dbReference type="SUPFAM" id="SSF48371">
    <property type="entry name" value="ARM repeat"/>
    <property type="match status" value="1"/>
</dbReference>
<dbReference type="InterPro" id="IPR011989">
    <property type="entry name" value="ARM-like"/>
</dbReference>
<dbReference type="PROSITE" id="PS50077">
    <property type="entry name" value="HEAT_REPEAT"/>
    <property type="match status" value="1"/>
</dbReference>
<name>A0AAN8UWL3_9MAGN</name>
<dbReference type="AlphaFoldDB" id="A0AAN8UWL3"/>
<dbReference type="Gene3D" id="1.25.10.10">
    <property type="entry name" value="Leucine-rich Repeat Variant"/>
    <property type="match status" value="1"/>
</dbReference>
<dbReference type="PANTHER" id="PTHR36405:SF1">
    <property type="entry name" value="OS07G0520600 PROTEIN"/>
    <property type="match status" value="1"/>
</dbReference>
<organism evidence="3 4">
    <name type="scientific">Dillenia turbinata</name>
    <dbReference type="NCBI Taxonomy" id="194707"/>
    <lineage>
        <taxon>Eukaryota</taxon>
        <taxon>Viridiplantae</taxon>
        <taxon>Streptophyta</taxon>
        <taxon>Embryophyta</taxon>
        <taxon>Tracheophyta</taxon>
        <taxon>Spermatophyta</taxon>
        <taxon>Magnoliopsida</taxon>
        <taxon>eudicotyledons</taxon>
        <taxon>Gunneridae</taxon>
        <taxon>Pentapetalae</taxon>
        <taxon>Dilleniales</taxon>
        <taxon>Dilleniaceae</taxon>
        <taxon>Dillenia</taxon>
    </lineage>
</organism>
<dbReference type="EMBL" id="JBAMMX010000021">
    <property type="protein sequence ID" value="KAK6919371.1"/>
    <property type="molecule type" value="Genomic_DNA"/>
</dbReference>
<keyword evidence="4" id="KW-1185">Reference proteome</keyword>
<dbReference type="PANTHER" id="PTHR36405">
    <property type="entry name" value="BNAA10G09140D PROTEIN"/>
    <property type="match status" value="1"/>
</dbReference>
<feature type="region of interest" description="Disordered" evidence="2">
    <location>
        <begin position="193"/>
        <end position="259"/>
    </location>
</feature>
<evidence type="ECO:0000256" key="2">
    <source>
        <dbReference type="SAM" id="MobiDB-lite"/>
    </source>
</evidence>
<proteinExistence type="predicted"/>
<dbReference type="InterPro" id="IPR016024">
    <property type="entry name" value="ARM-type_fold"/>
</dbReference>
<dbReference type="InterPro" id="IPR021133">
    <property type="entry name" value="HEAT_type_2"/>
</dbReference>
<accession>A0AAN8UWL3</accession>
<dbReference type="Proteomes" id="UP001370490">
    <property type="component" value="Unassembled WGS sequence"/>
</dbReference>
<gene>
    <name evidence="3" type="ORF">RJ641_015275</name>
</gene>
<evidence type="ECO:0000313" key="3">
    <source>
        <dbReference type="EMBL" id="KAK6919371.1"/>
    </source>
</evidence>
<feature type="repeat" description="HEAT" evidence="1">
    <location>
        <begin position="55"/>
        <end position="93"/>
    </location>
</feature>